<keyword evidence="9" id="KW-1185">Reference proteome</keyword>
<evidence type="ECO:0000256" key="4">
    <source>
        <dbReference type="ARBA" id="ARBA00022777"/>
    </source>
</evidence>
<evidence type="ECO:0000256" key="2">
    <source>
        <dbReference type="ARBA" id="ARBA00022679"/>
    </source>
</evidence>
<accession>A0A1G5AG49</accession>
<evidence type="ECO:0000256" key="6">
    <source>
        <dbReference type="SAM" id="Phobius"/>
    </source>
</evidence>
<keyword evidence="8" id="KW-0723">Serine/threonine-protein kinase</keyword>
<dbReference type="Gene3D" id="3.30.200.20">
    <property type="entry name" value="Phosphorylase Kinase, domain 1"/>
    <property type="match status" value="1"/>
</dbReference>
<keyword evidence="3" id="KW-0547">Nucleotide-binding</keyword>
<dbReference type="AlphaFoldDB" id="A0A1G5AG49"/>
<dbReference type="PANTHER" id="PTHR43671">
    <property type="entry name" value="SERINE/THREONINE-PROTEIN KINASE NEK"/>
    <property type="match status" value="1"/>
</dbReference>
<dbReference type="InterPro" id="IPR008271">
    <property type="entry name" value="Ser/Thr_kinase_AS"/>
</dbReference>
<protein>
    <recommendedName>
        <fullName evidence="1">non-specific serine/threonine protein kinase</fullName>
        <ecNumber evidence="1">2.7.11.1</ecNumber>
    </recommendedName>
</protein>
<gene>
    <name evidence="8" type="ORF">SAMN05216233_101156</name>
</gene>
<dbReference type="PROSITE" id="PS00108">
    <property type="entry name" value="PROTEIN_KINASE_ST"/>
    <property type="match status" value="1"/>
</dbReference>
<dbReference type="CDD" id="cd14014">
    <property type="entry name" value="STKc_PknB_like"/>
    <property type="match status" value="1"/>
</dbReference>
<dbReference type="InterPro" id="IPR011009">
    <property type="entry name" value="Kinase-like_dom_sf"/>
</dbReference>
<evidence type="ECO:0000256" key="5">
    <source>
        <dbReference type="ARBA" id="ARBA00022840"/>
    </source>
</evidence>
<dbReference type="GO" id="GO:0005524">
    <property type="term" value="F:ATP binding"/>
    <property type="evidence" value="ECO:0007669"/>
    <property type="project" value="UniProtKB-KW"/>
</dbReference>
<evidence type="ECO:0000256" key="3">
    <source>
        <dbReference type="ARBA" id="ARBA00022741"/>
    </source>
</evidence>
<dbReference type="PANTHER" id="PTHR43671:SF13">
    <property type="entry name" value="SERINE_THREONINE-PROTEIN KINASE NEK2"/>
    <property type="match status" value="1"/>
</dbReference>
<evidence type="ECO:0000259" key="7">
    <source>
        <dbReference type="PROSITE" id="PS50011"/>
    </source>
</evidence>
<keyword evidence="4 8" id="KW-0418">Kinase</keyword>
<sequence length="884" mass="95863">MAFCASCGKELDEGGKFCIHCGTPVASTAGGEEGGSGAVDPYKTVVKGAPAYGRVNLEQLPVGHVIDDRYEVKAKLGQGGFGAVYRVHDRKMECDKALKVLPEAVASDIEAMASIRKEAVTMAKLNHPNIVRIFEFQDQGAIKYIDMEFVDGKSLTEIKVDASEKRLTEEEVAAFGAGIARGLAYAHGQGVIHKDIKPQNILIATDGTPKVTDFGISETVKSSMSRIANSSSSGTLLYMAPEQVRGRDVGRESDIYSFGALLYELLCGHPPFHKGAIEHQILNEPVPPLEGISAPMNTLVLKCLEKEYTVRFRRFEEVLAALEGKEVPAASSPAGAPVPNGQGTKGKTSFGIVAFVVAVIAMAAGGFALMGGGESPSAEEPLTPGMDTVQTTTDLAELSFPERQDLKIAACRKEITLLTSAVSSMKARMDSGQPAEGDSMKAMLGLIKEKTTKTDALAVLIEKKDAWSRKSLEEDIATYKGLVATEEGRSLQAAAWNELIEKYPERSEGAVAYDTDALLDGCRLYVEAEPRGAEVRITNIRPAFFPGIRLTPGRYDISATHDGYIPESSSVMITEGGGEMRVSLRLEPYASMTVTTQPEDARIILKGIKEKYSPGVQLKAGTYKVFVTAENHMPVEREVTLKAGQAESLAFDLVPLPRLYVTTSPEHARVRIDGIEASYAPGMRLKPGQYKVVASAKTYKGASRLVTLGETGKTELHLALEKNTGDCLFPMNGITLGVSTVKDLRAAGVQCKSIDDDTGKPYLYYTVDGIDFWYDKESGVVDYLPFSKGDTLHDSLVAMGFDHDKSYNDWLEVLKKSGFEVTVTKKPTTGSYKGKKWLKAELKGTKTTLCGTEIKIKLDFSWGKGRRVTDRKTLNGIYIWGKKV</sequence>
<dbReference type="Pfam" id="PF00069">
    <property type="entry name" value="Pkinase"/>
    <property type="match status" value="1"/>
</dbReference>
<dbReference type="SMART" id="SM00220">
    <property type="entry name" value="S_TKc"/>
    <property type="match status" value="1"/>
</dbReference>
<evidence type="ECO:0000313" key="8">
    <source>
        <dbReference type="EMBL" id="SCX76872.1"/>
    </source>
</evidence>
<evidence type="ECO:0000256" key="1">
    <source>
        <dbReference type="ARBA" id="ARBA00012513"/>
    </source>
</evidence>
<organism evidence="8 9">
    <name type="scientific">Desulfoluna spongiiphila</name>
    <dbReference type="NCBI Taxonomy" id="419481"/>
    <lineage>
        <taxon>Bacteria</taxon>
        <taxon>Pseudomonadati</taxon>
        <taxon>Thermodesulfobacteriota</taxon>
        <taxon>Desulfobacteria</taxon>
        <taxon>Desulfobacterales</taxon>
        <taxon>Desulfolunaceae</taxon>
        <taxon>Desulfoluna</taxon>
    </lineage>
</organism>
<reference evidence="8 9" key="1">
    <citation type="submission" date="2016-10" db="EMBL/GenBank/DDBJ databases">
        <authorList>
            <person name="de Groot N.N."/>
        </authorList>
    </citation>
    <scope>NUCLEOTIDE SEQUENCE [LARGE SCALE GENOMIC DNA]</scope>
    <source>
        <strain evidence="8 9">AA1</strain>
    </source>
</reference>
<keyword evidence="2" id="KW-0808">Transferase</keyword>
<feature type="domain" description="Protein kinase" evidence="7">
    <location>
        <begin position="70"/>
        <end position="322"/>
    </location>
</feature>
<keyword evidence="6" id="KW-0472">Membrane</keyword>
<dbReference type="InterPro" id="IPR000719">
    <property type="entry name" value="Prot_kinase_dom"/>
</dbReference>
<name>A0A1G5AG49_9BACT</name>
<dbReference type="STRING" id="419481.SAMN05216233_101156"/>
<proteinExistence type="predicted"/>
<dbReference type="InterPro" id="IPR013229">
    <property type="entry name" value="PEGA"/>
</dbReference>
<evidence type="ECO:0000313" key="9">
    <source>
        <dbReference type="Proteomes" id="UP000198870"/>
    </source>
</evidence>
<dbReference type="EC" id="2.7.11.1" evidence="1"/>
<dbReference type="GO" id="GO:0004674">
    <property type="term" value="F:protein serine/threonine kinase activity"/>
    <property type="evidence" value="ECO:0007669"/>
    <property type="project" value="UniProtKB-KW"/>
</dbReference>
<keyword evidence="6" id="KW-1133">Transmembrane helix</keyword>
<keyword evidence="5" id="KW-0067">ATP-binding</keyword>
<feature type="transmembrane region" description="Helical" evidence="6">
    <location>
        <begin position="350"/>
        <end position="370"/>
    </location>
</feature>
<dbReference type="OrthoDB" id="9801841at2"/>
<dbReference type="Pfam" id="PF08308">
    <property type="entry name" value="PEGA"/>
    <property type="match status" value="2"/>
</dbReference>
<dbReference type="Gene3D" id="1.10.510.10">
    <property type="entry name" value="Transferase(Phosphotransferase) domain 1"/>
    <property type="match status" value="1"/>
</dbReference>
<dbReference type="InterPro" id="IPR050660">
    <property type="entry name" value="NEK_Ser/Thr_kinase"/>
</dbReference>
<dbReference type="PROSITE" id="PS50011">
    <property type="entry name" value="PROTEIN_KINASE_DOM"/>
    <property type="match status" value="1"/>
</dbReference>
<dbReference type="SUPFAM" id="SSF56112">
    <property type="entry name" value="Protein kinase-like (PK-like)"/>
    <property type="match status" value="1"/>
</dbReference>
<dbReference type="Proteomes" id="UP000198870">
    <property type="component" value="Unassembled WGS sequence"/>
</dbReference>
<keyword evidence="6" id="KW-0812">Transmembrane</keyword>
<dbReference type="EMBL" id="FMUX01000001">
    <property type="protein sequence ID" value="SCX76872.1"/>
    <property type="molecule type" value="Genomic_DNA"/>
</dbReference>
<dbReference type="RefSeq" id="WP_092207290.1">
    <property type="nucleotide sequence ID" value="NZ_FMUX01000001.1"/>
</dbReference>